<reference evidence="8" key="2">
    <citation type="submission" date="2023-02" db="EMBL/GenBank/DDBJ databases">
        <title>'Rhodoalgimonas zhirmunskyi' gen. nov., isolated from a red alga.</title>
        <authorList>
            <person name="Nedashkovskaya O.I."/>
            <person name="Otstavnykh N.Y."/>
            <person name="Bystritskaya E.P."/>
            <person name="Balabanova L.A."/>
            <person name="Isaeva M.P."/>
        </authorList>
    </citation>
    <scope>NUCLEOTIDE SEQUENCE</scope>
    <source>
        <strain evidence="8">KCTC 52189</strain>
    </source>
</reference>
<dbReference type="Proteomes" id="UP001226762">
    <property type="component" value="Unassembled WGS sequence"/>
</dbReference>
<dbReference type="PANTHER" id="PTHR43179:SF12">
    <property type="entry name" value="GALACTOFURANOSYLTRANSFERASE GLFT2"/>
    <property type="match status" value="1"/>
</dbReference>
<dbReference type="InterPro" id="IPR029044">
    <property type="entry name" value="Nucleotide-diphossugar_trans"/>
</dbReference>
<name>A0AAE4B6M7_9RHOB</name>
<dbReference type="GO" id="GO:0016757">
    <property type="term" value="F:glycosyltransferase activity"/>
    <property type="evidence" value="ECO:0007669"/>
    <property type="project" value="UniProtKB-KW"/>
</dbReference>
<evidence type="ECO:0000259" key="6">
    <source>
        <dbReference type="Pfam" id="PF00535"/>
    </source>
</evidence>
<dbReference type="InterPro" id="IPR007739">
    <property type="entry name" value="RgpF"/>
</dbReference>
<dbReference type="CDD" id="cd04186">
    <property type="entry name" value="GT_2_like_c"/>
    <property type="match status" value="1"/>
</dbReference>
<gene>
    <name evidence="8" type="ORF">NO357_20395</name>
</gene>
<dbReference type="SUPFAM" id="SSF53756">
    <property type="entry name" value="UDP-Glycosyltransferase/glycogen phosphorylase"/>
    <property type="match status" value="1"/>
</dbReference>
<evidence type="ECO:0000259" key="5">
    <source>
        <dbReference type="Pfam" id="PF00534"/>
    </source>
</evidence>
<reference evidence="8" key="1">
    <citation type="submission" date="2022-07" db="EMBL/GenBank/DDBJ databases">
        <authorList>
            <person name="Otstavnykh N."/>
            <person name="Isaeva M."/>
            <person name="Bystritskaya E."/>
        </authorList>
    </citation>
    <scope>NUCLEOTIDE SEQUENCE</scope>
    <source>
        <strain evidence="8">KCTC 52189</strain>
    </source>
</reference>
<keyword evidence="3 8" id="KW-0808">Transferase</keyword>
<dbReference type="Pfam" id="PF00535">
    <property type="entry name" value="Glycos_transf_2"/>
    <property type="match status" value="1"/>
</dbReference>
<feature type="region of interest" description="Disordered" evidence="4">
    <location>
        <begin position="760"/>
        <end position="787"/>
    </location>
</feature>
<feature type="region of interest" description="Disordered" evidence="4">
    <location>
        <begin position="76"/>
        <end position="103"/>
    </location>
</feature>
<feature type="domain" description="Glycosyl transferase family 1" evidence="5">
    <location>
        <begin position="647"/>
        <end position="730"/>
    </location>
</feature>
<keyword evidence="9" id="KW-1185">Reference proteome</keyword>
<dbReference type="SUPFAM" id="SSF53448">
    <property type="entry name" value="Nucleotide-diphospho-sugar transferases"/>
    <property type="match status" value="2"/>
</dbReference>
<dbReference type="EMBL" id="JANHAX010000008">
    <property type="protein sequence ID" value="MDQ2092272.1"/>
    <property type="molecule type" value="Genomic_DNA"/>
</dbReference>
<dbReference type="Pfam" id="PF04765">
    <property type="entry name" value="TOD1_MUCI70"/>
    <property type="match status" value="1"/>
</dbReference>
<feature type="domain" description="Glycosyltransferase 2-like" evidence="6">
    <location>
        <begin position="109"/>
        <end position="291"/>
    </location>
</feature>
<dbReference type="CDD" id="cd03801">
    <property type="entry name" value="GT4_PimA-like"/>
    <property type="match status" value="1"/>
</dbReference>
<proteinExistence type="inferred from homology"/>
<comment type="caution">
    <text evidence="8">The sequence shown here is derived from an EMBL/GenBank/DDBJ whole genome shotgun (WGS) entry which is preliminary data.</text>
</comment>
<protein>
    <submittedName>
        <fullName evidence="8">Glycosyltransferase</fullName>
        <ecNumber evidence="8">2.4.-.-</ecNumber>
    </submittedName>
</protein>
<dbReference type="EC" id="2.4.-.-" evidence="8"/>
<comment type="similarity">
    <text evidence="1">Belongs to the glycosyltransferase 2 family.</text>
</comment>
<evidence type="ECO:0000313" key="8">
    <source>
        <dbReference type="EMBL" id="MDQ2092272.1"/>
    </source>
</evidence>
<dbReference type="RefSeq" id="WP_306737581.1">
    <property type="nucleotide sequence ID" value="NZ_JANHAX010000008.1"/>
</dbReference>
<dbReference type="InterPro" id="IPR001296">
    <property type="entry name" value="Glyco_trans_1"/>
</dbReference>
<keyword evidence="2 8" id="KW-0328">Glycosyltransferase</keyword>
<dbReference type="Pfam" id="PF00534">
    <property type="entry name" value="Glycos_transf_1"/>
    <property type="match status" value="1"/>
</dbReference>
<dbReference type="PANTHER" id="PTHR43179">
    <property type="entry name" value="RHAMNOSYLTRANSFERASE WBBL"/>
    <property type="match status" value="1"/>
</dbReference>
<dbReference type="Pfam" id="PF05045">
    <property type="entry name" value="RgpF"/>
    <property type="match status" value="1"/>
</dbReference>
<dbReference type="InterPro" id="IPR001173">
    <property type="entry name" value="Glyco_trans_2-like"/>
</dbReference>
<organism evidence="8 9">
    <name type="scientific">Marimonas arenosa</name>
    <dbReference type="NCBI Taxonomy" id="1795305"/>
    <lineage>
        <taxon>Bacteria</taxon>
        <taxon>Pseudomonadati</taxon>
        <taxon>Pseudomonadota</taxon>
        <taxon>Alphaproteobacteria</taxon>
        <taxon>Rhodobacterales</taxon>
        <taxon>Paracoccaceae</taxon>
        <taxon>Marimonas</taxon>
    </lineage>
</organism>
<evidence type="ECO:0000256" key="1">
    <source>
        <dbReference type="ARBA" id="ARBA00006739"/>
    </source>
</evidence>
<dbReference type="Gene3D" id="3.40.50.11090">
    <property type="match status" value="1"/>
</dbReference>
<feature type="compositionally biased region" description="Basic and acidic residues" evidence="4">
    <location>
        <begin position="77"/>
        <end position="88"/>
    </location>
</feature>
<evidence type="ECO:0000256" key="2">
    <source>
        <dbReference type="ARBA" id="ARBA00022676"/>
    </source>
</evidence>
<dbReference type="Gene3D" id="3.90.550.10">
    <property type="entry name" value="Spore Coat Polysaccharide Biosynthesis Protein SpsA, Chain A"/>
    <property type="match status" value="1"/>
</dbReference>
<dbReference type="InterPro" id="IPR048354">
    <property type="entry name" value="TOD1_MUCI70_glycTrfase_dom"/>
</dbReference>
<accession>A0AAE4B6M7</accession>
<evidence type="ECO:0000313" key="9">
    <source>
        <dbReference type="Proteomes" id="UP001226762"/>
    </source>
</evidence>
<evidence type="ECO:0000256" key="3">
    <source>
        <dbReference type="ARBA" id="ARBA00022679"/>
    </source>
</evidence>
<evidence type="ECO:0000256" key="4">
    <source>
        <dbReference type="SAM" id="MobiDB-lite"/>
    </source>
</evidence>
<feature type="domain" description="TOD1/MUCI70 glycosyltransferase-like" evidence="7">
    <location>
        <begin position="1178"/>
        <end position="1298"/>
    </location>
</feature>
<dbReference type="Gene3D" id="3.40.50.2000">
    <property type="entry name" value="Glycogen Phosphorylase B"/>
    <property type="match status" value="1"/>
</dbReference>
<sequence>MTLRQDERDISVKSQLFDSDWYRNRYPDVRLSGIDPVRHYLSIGAQLGRDPGPDFSTAGYLRTYLDVAARGENPLVHFERHGRGERRNPRPKPRPPATGGRGGLARVDVVVPVYNALDDVRACLESLAHCPTGFDLRVLVVNDGSDAPTTDWLRSACSTLDTRTARFELIEHNHNKGYTKAVNTGLLASDAPYVVTLNSDTIVTPHWLDGLVRCMNSAPDIGITGPLSNAASWQNVPELRGPDGGFAINALPEGIQPDDMAAVILQSSQRVYPRSTFLNGFCFMIRREVLDAIGYMDEAAFPTGYGEENDFCIRAQDAGFALAIADDTYVFHAKSKSFGSTRREELSKAGGEALRAKHSAEKFRDLVEQVARTEVMDAVRRRIRRYLGHFQMTQTARAADLTTSQKVLFLMPVGGGGGGANSVVQEAAAMRRIGVDARIAVFVQDFDGYQQQYADVDSVANLFVTMQDETLVDLAAPFDVVIATFHSSVPRLERIVAAHPHILPAYYAQDYEPLFYDDGSTEREAALASYTTVPGCLVFAKTDWICHQIETNHDTPVHKVAPSIDEALFHPPGGRPLFDPGCIRIAAMIRPSTPRRGAGRTMEVLAGLKQRFGEGVAITIYGCAADDPAFEGLKTDFAFENRGVLTRPQVATMLQVTDVHVDLSDYQAFGRTGLEAMACGAAAVVPRAGGCGEYAVDGVNALVVDSLDPNACGDAIAALVKDRDRLARMRLSALHTAAGYTANRAALSELTLFAQELAARRDRRDAPEPETAADNATTTALSAAQSPEDLSRFPLPAFAEKGYQLELDPSSPALVLPYEAHSRPQPLPSMNVGIQLHLHYVDLLPEFTHYLRNVPGPFHLYVSVPAPEHVNPTAAALRTALPKATVKVKNFENRGRDIGPFLAGFGRDLAQHDYVCHIHSKRSPHNPAKQDWRAQLMTNLMGSRAIVSEIFRLFEYNPHLGMVFPEYHWSLAEQISWGTNFDACVPLAKTLGISISPDHLDLFPAGSMFWARGAALANLFALDLSFEDFPEEAAQVDGTVAHAVERLLGTIVVQAGYKLQQVRSSKPHDLLSYYTAQWPFHDKSAAELATVVAEYRAAHVPGHARIGLLCANAGGYDATVVHEHLDPGIDYHLVVDQPTEDKGFWIIHPMTETGSNGTDKARAVKTNPFPFLGDCDIGIWIDANVLIRSPLDRYLEMVRANPDIPIFGIPHPHRRCIFDEAKTVSDYNKADPAKVRAQMDLYAKDGYPKQNGLIESNLLMFNLRHPEIEKLFALWREQITSQTHRDQLSLNYALWKLGLDWMPLMSEGKNLRTEPEFAYFGHGGNSGYTPVSIPGSQLVDPATLAEERRKHA</sequence>
<evidence type="ECO:0000259" key="7">
    <source>
        <dbReference type="Pfam" id="PF04765"/>
    </source>
</evidence>
<feature type="compositionally biased region" description="Polar residues" evidence="4">
    <location>
        <begin position="774"/>
        <end position="785"/>
    </location>
</feature>